<sequence>VICRENSGIVSSSSSSKITAPTRPLLGSSTSSLIRFSTYPGNFTLCLPRDYDVIVYRAQGGGSTSEFIQ</sequence>
<keyword evidence="3" id="KW-1185">Reference proteome</keyword>
<evidence type="ECO:0000256" key="1">
    <source>
        <dbReference type="SAM" id="MobiDB-lite"/>
    </source>
</evidence>
<dbReference type="Proteomes" id="UP000076858">
    <property type="component" value="Unassembled WGS sequence"/>
</dbReference>
<evidence type="ECO:0000313" key="3">
    <source>
        <dbReference type="Proteomes" id="UP000076858"/>
    </source>
</evidence>
<feature type="non-terminal residue" evidence="2">
    <location>
        <position position="69"/>
    </location>
</feature>
<organism evidence="2 3">
    <name type="scientific">Daphnia magna</name>
    <dbReference type="NCBI Taxonomy" id="35525"/>
    <lineage>
        <taxon>Eukaryota</taxon>
        <taxon>Metazoa</taxon>
        <taxon>Ecdysozoa</taxon>
        <taxon>Arthropoda</taxon>
        <taxon>Crustacea</taxon>
        <taxon>Branchiopoda</taxon>
        <taxon>Diplostraca</taxon>
        <taxon>Cladocera</taxon>
        <taxon>Anomopoda</taxon>
        <taxon>Daphniidae</taxon>
        <taxon>Daphnia</taxon>
    </lineage>
</organism>
<feature type="non-terminal residue" evidence="2">
    <location>
        <position position="1"/>
    </location>
</feature>
<name>A0A164D7Z8_9CRUS</name>
<accession>A0A164D7Z8</accession>
<dbReference type="OrthoDB" id="6352843at2759"/>
<feature type="region of interest" description="Disordered" evidence="1">
    <location>
        <begin position="1"/>
        <end position="21"/>
    </location>
</feature>
<reference evidence="2 3" key="1">
    <citation type="submission" date="2016-03" db="EMBL/GenBank/DDBJ databases">
        <title>EvidentialGene: Evidence-directed Construction of Genes on Genomes.</title>
        <authorList>
            <person name="Gilbert D.G."/>
            <person name="Choi J.-H."/>
            <person name="Mockaitis K."/>
            <person name="Colbourne J."/>
            <person name="Pfrender M."/>
        </authorList>
    </citation>
    <scope>NUCLEOTIDE SEQUENCE [LARGE SCALE GENOMIC DNA]</scope>
    <source>
        <strain evidence="2 3">Xinb3</strain>
        <tissue evidence="2">Complete organism</tissue>
    </source>
</reference>
<comment type="caution">
    <text evidence="2">The sequence shown here is derived from an EMBL/GenBank/DDBJ whole genome shotgun (WGS) entry which is preliminary data.</text>
</comment>
<dbReference type="EMBL" id="LRGB01028603">
    <property type="protein sequence ID" value="KZR95495.1"/>
    <property type="molecule type" value="Genomic_DNA"/>
</dbReference>
<protein>
    <submittedName>
        <fullName evidence="2">Uncharacterized protein</fullName>
    </submittedName>
</protein>
<gene>
    <name evidence="2" type="ORF">APZ42_010760</name>
</gene>
<evidence type="ECO:0000313" key="2">
    <source>
        <dbReference type="EMBL" id="KZR95495.1"/>
    </source>
</evidence>
<dbReference type="AlphaFoldDB" id="A0A164D7Z8"/>
<proteinExistence type="predicted"/>